<proteinExistence type="predicted"/>
<name>D6WX38_TRICA</name>
<reference evidence="2 3" key="1">
    <citation type="journal article" date="2008" name="Nature">
        <title>The genome of the model beetle and pest Tribolium castaneum.</title>
        <authorList>
            <consortium name="Tribolium Genome Sequencing Consortium"/>
            <person name="Richards S."/>
            <person name="Gibbs R.A."/>
            <person name="Weinstock G.M."/>
            <person name="Brown S.J."/>
            <person name="Denell R."/>
            <person name="Beeman R.W."/>
            <person name="Gibbs R."/>
            <person name="Beeman R.W."/>
            <person name="Brown S.J."/>
            <person name="Bucher G."/>
            <person name="Friedrich M."/>
            <person name="Grimmelikhuijzen C.J."/>
            <person name="Klingler M."/>
            <person name="Lorenzen M."/>
            <person name="Richards S."/>
            <person name="Roth S."/>
            <person name="Schroder R."/>
            <person name="Tautz D."/>
            <person name="Zdobnov E.M."/>
            <person name="Muzny D."/>
            <person name="Gibbs R.A."/>
            <person name="Weinstock G.M."/>
            <person name="Attaway T."/>
            <person name="Bell S."/>
            <person name="Buhay C.J."/>
            <person name="Chandrabose M.N."/>
            <person name="Chavez D."/>
            <person name="Clerk-Blankenburg K.P."/>
            <person name="Cree A."/>
            <person name="Dao M."/>
            <person name="Davis C."/>
            <person name="Chacko J."/>
            <person name="Dinh H."/>
            <person name="Dugan-Rocha S."/>
            <person name="Fowler G."/>
            <person name="Garner T.T."/>
            <person name="Garnes J."/>
            <person name="Gnirke A."/>
            <person name="Hawes A."/>
            <person name="Hernandez J."/>
            <person name="Hines S."/>
            <person name="Holder M."/>
            <person name="Hume J."/>
            <person name="Jhangiani S.N."/>
            <person name="Joshi V."/>
            <person name="Khan Z.M."/>
            <person name="Jackson L."/>
            <person name="Kovar C."/>
            <person name="Kowis A."/>
            <person name="Lee S."/>
            <person name="Lewis L.R."/>
            <person name="Margolis J."/>
            <person name="Morgan M."/>
            <person name="Nazareth L.V."/>
            <person name="Nguyen N."/>
            <person name="Okwuonu G."/>
            <person name="Parker D."/>
            <person name="Richards S."/>
            <person name="Ruiz S.J."/>
            <person name="Santibanez J."/>
            <person name="Savard J."/>
            <person name="Scherer S.E."/>
            <person name="Schneider B."/>
            <person name="Sodergren E."/>
            <person name="Tautz D."/>
            <person name="Vattahil S."/>
            <person name="Villasana D."/>
            <person name="White C.S."/>
            <person name="Wright R."/>
            <person name="Park Y."/>
            <person name="Beeman R.W."/>
            <person name="Lord J."/>
            <person name="Oppert B."/>
            <person name="Lorenzen M."/>
            <person name="Brown S."/>
            <person name="Wang L."/>
            <person name="Savard J."/>
            <person name="Tautz D."/>
            <person name="Richards S."/>
            <person name="Weinstock G."/>
            <person name="Gibbs R.A."/>
            <person name="Liu Y."/>
            <person name="Worley K."/>
            <person name="Weinstock G."/>
            <person name="Elsik C.G."/>
            <person name="Reese J.T."/>
            <person name="Elhaik E."/>
            <person name="Landan G."/>
            <person name="Graur D."/>
            <person name="Arensburger P."/>
            <person name="Atkinson P."/>
            <person name="Beeman R.W."/>
            <person name="Beidler J."/>
            <person name="Brown S.J."/>
            <person name="Demuth J.P."/>
            <person name="Drury D.W."/>
            <person name="Du Y.Z."/>
            <person name="Fujiwara H."/>
            <person name="Lorenzen M."/>
            <person name="Maselli V."/>
            <person name="Osanai M."/>
            <person name="Park Y."/>
            <person name="Robertson H.M."/>
            <person name="Tu Z."/>
            <person name="Wang J.J."/>
            <person name="Wang S."/>
            <person name="Richards S."/>
            <person name="Song H."/>
            <person name="Zhang L."/>
            <person name="Sodergren E."/>
            <person name="Werner D."/>
            <person name="Stanke M."/>
            <person name="Morgenstern B."/>
            <person name="Solovyev V."/>
            <person name="Kosarev P."/>
            <person name="Brown G."/>
            <person name="Chen H.C."/>
            <person name="Ermolaeva O."/>
            <person name="Hlavina W."/>
            <person name="Kapustin Y."/>
            <person name="Kiryutin B."/>
            <person name="Kitts P."/>
            <person name="Maglott D."/>
            <person name="Pruitt K."/>
            <person name="Sapojnikov V."/>
            <person name="Souvorov A."/>
            <person name="Mackey A.J."/>
            <person name="Waterhouse R.M."/>
            <person name="Wyder S."/>
            <person name="Zdobnov E.M."/>
            <person name="Zdobnov E.M."/>
            <person name="Wyder S."/>
            <person name="Kriventseva E.V."/>
            <person name="Kadowaki T."/>
            <person name="Bork P."/>
            <person name="Aranda M."/>
            <person name="Bao R."/>
            <person name="Beermann A."/>
            <person name="Berns N."/>
            <person name="Bolognesi R."/>
            <person name="Bonneton F."/>
            <person name="Bopp D."/>
            <person name="Brown S.J."/>
            <person name="Bucher G."/>
            <person name="Butts T."/>
            <person name="Chaumot A."/>
            <person name="Denell R.E."/>
            <person name="Ferrier D.E."/>
            <person name="Friedrich M."/>
            <person name="Gordon C.M."/>
            <person name="Jindra M."/>
            <person name="Klingler M."/>
            <person name="Lan Q."/>
            <person name="Lattorff H.M."/>
            <person name="Laudet V."/>
            <person name="von Levetsow C."/>
            <person name="Liu Z."/>
            <person name="Lutz R."/>
            <person name="Lynch J.A."/>
            <person name="da Fonseca R.N."/>
            <person name="Posnien N."/>
            <person name="Reuter R."/>
            <person name="Roth S."/>
            <person name="Savard J."/>
            <person name="Schinko J.B."/>
            <person name="Schmitt C."/>
            <person name="Schoppmeier M."/>
            <person name="Schroder R."/>
            <person name="Shippy T.D."/>
            <person name="Simonnet F."/>
            <person name="Marques-Souza H."/>
            <person name="Tautz D."/>
            <person name="Tomoyasu Y."/>
            <person name="Trauner J."/>
            <person name="Van der Zee M."/>
            <person name="Vervoort M."/>
            <person name="Wittkopp N."/>
            <person name="Wimmer E.A."/>
            <person name="Yang X."/>
            <person name="Jones A.K."/>
            <person name="Sattelle D.B."/>
            <person name="Ebert P.R."/>
            <person name="Nelson D."/>
            <person name="Scott J.G."/>
            <person name="Beeman R.W."/>
            <person name="Muthukrishnan S."/>
            <person name="Kramer K.J."/>
            <person name="Arakane Y."/>
            <person name="Beeman R.W."/>
            <person name="Zhu Q."/>
            <person name="Hogenkamp D."/>
            <person name="Dixit R."/>
            <person name="Oppert B."/>
            <person name="Jiang H."/>
            <person name="Zou Z."/>
            <person name="Marshall J."/>
            <person name="Elpidina E."/>
            <person name="Vinokurov K."/>
            <person name="Oppert C."/>
            <person name="Zou Z."/>
            <person name="Evans J."/>
            <person name="Lu Z."/>
            <person name="Zhao P."/>
            <person name="Sumathipala N."/>
            <person name="Altincicek B."/>
            <person name="Vilcinskas A."/>
            <person name="Williams M."/>
            <person name="Hultmark D."/>
            <person name="Hetru C."/>
            <person name="Jiang H."/>
            <person name="Grimmelikhuijzen C.J."/>
            <person name="Hauser F."/>
            <person name="Cazzamali G."/>
            <person name="Williamson M."/>
            <person name="Park Y."/>
            <person name="Li B."/>
            <person name="Tanaka Y."/>
            <person name="Predel R."/>
            <person name="Neupert S."/>
            <person name="Schachtner J."/>
            <person name="Verleyen P."/>
            <person name="Raible F."/>
            <person name="Bork P."/>
            <person name="Friedrich M."/>
            <person name="Walden K.K."/>
            <person name="Robertson H.M."/>
            <person name="Angeli S."/>
            <person name="Foret S."/>
            <person name="Bucher G."/>
            <person name="Schuetz S."/>
            <person name="Maleszka R."/>
            <person name="Wimmer E.A."/>
            <person name="Beeman R.W."/>
            <person name="Lorenzen M."/>
            <person name="Tomoyasu Y."/>
            <person name="Miller S.C."/>
            <person name="Grossmann D."/>
            <person name="Bucher G."/>
        </authorList>
    </citation>
    <scope>NUCLEOTIDE SEQUENCE [LARGE SCALE GENOMIC DNA]</scope>
    <source>
        <strain evidence="2 3">Georgia GA2</strain>
    </source>
</reference>
<sequence>MHVHILLSANECVPPPAVHPTKSLSSVLQPAPIVRVDNVWSTLYSPNISHNRPNLKNERHRLIPCPEKEQYVSYKHTPSSINPCSCLFSPIPAIARGLSGLCETDFHIDYRIQLETNSKTIELRVHARVNGSRSLFVRPKKPRDVNLLPNGKDPRFNPTGIWVIEQVPLPAENRQYPVLCERVFAVSRTMHVSFGDYRPISRKMAKKRGERETKGPYAGIAERQSAGVEPARPTLYIVRPPIKAVSQLRRKVSAEQSTEFGTSQRHQENHKPPKTPKIKKNFQAKKTRLFRWWSSLSDCQRGTSHLGRPLSTRCVSAGTSFHFRIRLTKDVEMSAIKIYSLALRRRQIPTTDPHVQGELLGLIRWDGAGDGTFCHRYLQPFRNLSKKWK</sequence>
<keyword evidence="3" id="KW-1185">Reference proteome</keyword>
<organism evidence="2 3">
    <name type="scientific">Tribolium castaneum</name>
    <name type="common">Red flour beetle</name>
    <dbReference type="NCBI Taxonomy" id="7070"/>
    <lineage>
        <taxon>Eukaryota</taxon>
        <taxon>Metazoa</taxon>
        <taxon>Ecdysozoa</taxon>
        <taxon>Arthropoda</taxon>
        <taxon>Hexapoda</taxon>
        <taxon>Insecta</taxon>
        <taxon>Pterygota</taxon>
        <taxon>Neoptera</taxon>
        <taxon>Endopterygota</taxon>
        <taxon>Coleoptera</taxon>
        <taxon>Polyphaga</taxon>
        <taxon>Cucujiformia</taxon>
        <taxon>Tenebrionidae</taxon>
        <taxon>Tenebrionidae incertae sedis</taxon>
        <taxon>Tribolium</taxon>
    </lineage>
</organism>
<evidence type="ECO:0000313" key="2">
    <source>
        <dbReference type="EMBL" id="EFA08787.1"/>
    </source>
</evidence>
<evidence type="ECO:0000313" key="3">
    <source>
        <dbReference type="Proteomes" id="UP000007266"/>
    </source>
</evidence>
<accession>D6WX38</accession>
<dbReference type="EMBL" id="KQ971361">
    <property type="protein sequence ID" value="EFA08787.1"/>
    <property type="molecule type" value="Genomic_DNA"/>
</dbReference>
<gene>
    <name evidence="2" type="primary">GLEAN_06478</name>
    <name evidence="2" type="ORF">TcasGA2_TC006478</name>
</gene>
<dbReference type="HOGENOM" id="CLU_710462_0_0_1"/>
<feature type="compositionally biased region" description="Polar residues" evidence="1">
    <location>
        <begin position="254"/>
        <end position="264"/>
    </location>
</feature>
<dbReference type="InParanoid" id="D6WX38"/>
<dbReference type="Proteomes" id="UP000007266">
    <property type="component" value="Linkage group 8"/>
</dbReference>
<dbReference type="AlphaFoldDB" id="D6WX38"/>
<feature type="region of interest" description="Disordered" evidence="1">
    <location>
        <begin position="249"/>
        <end position="278"/>
    </location>
</feature>
<protein>
    <submittedName>
        <fullName evidence="2">Uncharacterized protein</fullName>
    </submittedName>
</protein>
<reference evidence="2 3" key="2">
    <citation type="journal article" date="2010" name="Nucleic Acids Res.">
        <title>BeetleBase in 2010: revisions to provide comprehensive genomic information for Tribolium castaneum.</title>
        <authorList>
            <person name="Kim H.S."/>
            <person name="Murphy T."/>
            <person name="Xia J."/>
            <person name="Caragea D."/>
            <person name="Park Y."/>
            <person name="Beeman R.W."/>
            <person name="Lorenzen M.D."/>
            <person name="Butcher S."/>
            <person name="Manak J.R."/>
            <person name="Brown S.J."/>
        </authorList>
    </citation>
    <scope>GENOME REANNOTATION</scope>
    <source>
        <strain evidence="2 3">Georgia GA2</strain>
    </source>
</reference>
<evidence type="ECO:0000256" key="1">
    <source>
        <dbReference type="SAM" id="MobiDB-lite"/>
    </source>
</evidence>